<dbReference type="EMBL" id="CM037156">
    <property type="protein sequence ID" value="KAH7838551.1"/>
    <property type="molecule type" value="Genomic_DNA"/>
</dbReference>
<proteinExistence type="predicted"/>
<protein>
    <submittedName>
        <fullName evidence="1">Uncharacterized protein</fullName>
    </submittedName>
</protein>
<keyword evidence="2" id="KW-1185">Reference proteome</keyword>
<dbReference type="Proteomes" id="UP000828048">
    <property type="component" value="Chromosome 6"/>
</dbReference>
<accession>A0ACB7XCT1</accession>
<comment type="caution">
    <text evidence="1">The sequence shown here is derived from an EMBL/GenBank/DDBJ whole genome shotgun (WGS) entry which is preliminary data.</text>
</comment>
<reference evidence="1 2" key="1">
    <citation type="journal article" date="2021" name="Hortic Res">
        <title>High-quality reference genome and annotation aids understanding of berry development for evergreen blueberry (Vaccinium darrowii).</title>
        <authorList>
            <person name="Yu J."/>
            <person name="Hulse-Kemp A.M."/>
            <person name="Babiker E."/>
            <person name="Staton M."/>
        </authorList>
    </citation>
    <scope>NUCLEOTIDE SEQUENCE [LARGE SCALE GENOMIC DNA]</scope>
    <source>
        <strain evidence="2">cv. NJ 8807/NJ 8810</strain>
        <tissue evidence="1">Young leaf</tissue>
    </source>
</reference>
<gene>
    <name evidence="1" type="ORF">Vadar_027993</name>
</gene>
<name>A0ACB7XCT1_9ERIC</name>
<sequence length="370" mass="41114">MVRIDPANTANFSPNLYGRIAVATSSEIPFKNGELWGVFLGVDDSTIKSLSFDKGRVLIATESSSIIDERISLEINGVLLHVKILEDQNSISQVWEEKMDERSLVISSESSDSMDIDSLVEESLVGQAENIKQCPSKVTALGQDDDHMDNSKTKDDGKWVTVDDEVSIENFNCEEAADFGNSDCDEVDCSIANGVGNIDDDSQPNSTNGLVANSKLSNSIVVKDAVLARLSLWRSWSCCDRFSVELDVGPLQCQGVSQRLSLWRSWSCCDRFSVELDVGPLQCQGVSQAARRDGWLRAVATWDGVKEAEKPWKTVSYVWRRAEGSVRNSVVYLCCRLVEVPPEYNFHTKTDGPCVTGVVFSKEEVFWIRW</sequence>
<evidence type="ECO:0000313" key="1">
    <source>
        <dbReference type="EMBL" id="KAH7838551.1"/>
    </source>
</evidence>
<evidence type="ECO:0000313" key="2">
    <source>
        <dbReference type="Proteomes" id="UP000828048"/>
    </source>
</evidence>
<organism evidence="1 2">
    <name type="scientific">Vaccinium darrowii</name>
    <dbReference type="NCBI Taxonomy" id="229202"/>
    <lineage>
        <taxon>Eukaryota</taxon>
        <taxon>Viridiplantae</taxon>
        <taxon>Streptophyta</taxon>
        <taxon>Embryophyta</taxon>
        <taxon>Tracheophyta</taxon>
        <taxon>Spermatophyta</taxon>
        <taxon>Magnoliopsida</taxon>
        <taxon>eudicotyledons</taxon>
        <taxon>Gunneridae</taxon>
        <taxon>Pentapetalae</taxon>
        <taxon>asterids</taxon>
        <taxon>Ericales</taxon>
        <taxon>Ericaceae</taxon>
        <taxon>Vaccinioideae</taxon>
        <taxon>Vaccinieae</taxon>
        <taxon>Vaccinium</taxon>
    </lineage>
</organism>